<evidence type="ECO:0000256" key="1">
    <source>
        <dbReference type="SAM" id="MobiDB-lite"/>
    </source>
</evidence>
<evidence type="ECO:0000313" key="4">
    <source>
        <dbReference type="EMBL" id="SDI46178.1"/>
    </source>
</evidence>
<feature type="region of interest" description="Disordered" evidence="1">
    <location>
        <begin position="115"/>
        <end position="179"/>
    </location>
</feature>
<evidence type="ECO:0000256" key="2">
    <source>
        <dbReference type="SAM" id="SignalP"/>
    </source>
</evidence>
<sequence>MEKKNGLRSKLALSLLAASVAFPLTGIAATQASAAEPVDKTEVIKELLQKLTPEEQQKIKEKAMVDMLMSPDKSLEQVAEDAVRTTVEPQKYQELKKEIEAANITVDDAMKAKDEVIDSPVTPPTKPETPSNQTETPKNPETPINQETPAPAPVQQSDQPVPPVDMPADPEPSKKPAPAFSDIAKVPWAKDAIQTLAAEGILVGVSTGKFAPTQNVTRAQYAHLLIQALKLDKKEPNPPKTAFTDIKANDWFAHDVAVAAKFGIVSGVSKTKFSPNATITREEMAVMTARALEVAQLLQSSNGKLETLAQFKDQKRIASWAQKDVATLTEQKILNGMNGNKFGPKEKANRAQAAVLIHKLYGMQEIK</sequence>
<dbReference type="InterPro" id="IPR051465">
    <property type="entry name" value="Cell_Envelope_Struct_Comp"/>
</dbReference>
<name>A0A1G8KRX2_ANEMI</name>
<reference evidence="4 5" key="1">
    <citation type="submission" date="2016-10" db="EMBL/GenBank/DDBJ databases">
        <authorList>
            <person name="de Groot N.N."/>
        </authorList>
    </citation>
    <scope>NUCLEOTIDE SEQUENCE [LARGE SCALE GENOMIC DNA]</scope>
    <source>
        <strain evidence="4 5">DSM 2895</strain>
    </source>
</reference>
<feature type="compositionally biased region" description="Polar residues" evidence="1">
    <location>
        <begin position="128"/>
        <end position="148"/>
    </location>
</feature>
<dbReference type="GeneID" id="42304110"/>
<evidence type="ECO:0000259" key="3">
    <source>
        <dbReference type="PROSITE" id="PS51272"/>
    </source>
</evidence>
<accession>A0A1G8KRX2</accession>
<dbReference type="RefSeq" id="WP_052812294.1">
    <property type="nucleotide sequence ID" value="NZ_BJOA01000124.1"/>
</dbReference>
<dbReference type="PANTHER" id="PTHR43308">
    <property type="entry name" value="OUTER MEMBRANE PROTEIN ALPHA-RELATED"/>
    <property type="match status" value="1"/>
</dbReference>
<gene>
    <name evidence="4" type="ORF">SAMN04487909_10498</name>
</gene>
<dbReference type="AlphaFoldDB" id="A0A1G8KRX2"/>
<dbReference type="InterPro" id="IPR001119">
    <property type="entry name" value="SLH_dom"/>
</dbReference>
<dbReference type="Proteomes" id="UP000182836">
    <property type="component" value="Unassembled WGS sequence"/>
</dbReference>
<proteinExistence type="predicted"/>
<feature type="chain" id="PRO_5038530903" evidence="2">
    <location>
        <begin position="29"/>
        <end position="367"/>
    </location>
</feature>
<dbReference type="Pfam" id="PF00395">
    <property type="entry name" value="SLH"/>
    <property type="match status" value="3"/>
</dbReference>
<dbReference type="OrthoDB" id="1723494at2"/>
<dbReference type="EMBL" id="FNED01000004">
    <property type="protein sequence ID" value="SDI46178.1"/>
    <property type="molecule type" value="Genomic_DNA"/>
</dbReference>
<feature type="domain" description="SLH" evidence="3">
    <location>
        <begin position="176"/>
        <end position="239"/>
    </location>
</feature>
<keyword evidence="2" id="KW-0732">Signal</keyword>
<feature type="domain" description="SLH" evidence="3">
    <location>
        <begin position="308"/>
        <end position="367"/>
    </location>
</feature>
<evidence type="ECO:0000313" key="5">
    <source>
        <dbReference type="Proteomes" id="UP000182836"/>
    </source>
</evidence>
<dbReference type="PANTHER" id="PTHR43308:SF5">
    <property type="entry name" value="S-LAYER PROTEIN _ PEPTIDOGLYCAN ENDO-BETA-N-ACETYLGLUCOSAMINIDASE"/>
    <property type="match status" value="1"/>
</dbReference>
<feature type="signal peptide" evidence="2">
    <location>
        <begin position="1"/>
        <end position="28"/>
    </location>
</feature>
<organism evidence="4 5">
    <name type="scientific">Aneurinibacillus migulanus</name>
    <name type="common">Bacillus migulanus</name>
    <dbReference type="NCBI Taxonomy" id="47500"/>
    <lineage>
        <taxon>Bacteria</taxon>
        <taxon>Bacillati</taxon>
        <taxon>Bacillota</taxon>
        <taxon>Bacilli</taxon>
        <taxon>Bacillales</taxon>
        <taxon>Paenibacillaceae</taxon>
        <taxon>Aneurinibacillus group</taxon>
        <taxon>Aneurinibacillus</taxon>
    </lineage>
</organism>
<protein>
    <submittedName>
        <fullName evidence="4">S-layer homology domain-containing protein</fullName>
    </submittedName>
</protein>
<feature type="domain" description="SLH" evidence="3">
    <location>
        <begin position="240"/>
        <end position="302"/>
    </location>
</feature>
<dbReference type="PROSITE" id="PS51272">
    <property type="entry name" value="SLH"/>
    <property type="match status" value="3"/>
</dbReference>